<dbReference type="EMBL" id="JBHTMK010000008">
    <property type="protein sequence ID" value="MFD1365217.1"/>
    <property type="molecule type" value="Genomic_DNA"/>
</dbReference>
<feature type="transmembrane region" description="Helical" evidence="7">
    <location>
        <begin position="304"/>
        <end position="326"/>
    </location>
</feature>
<evidence type="ECO:0000256" key="2">
    <source>
        <dbReference type="ARBA" id="ARBA00007400"/>
    </source>
</evidence>
<feature type="transmembrane region" description="Helical" evidence="7">
    <location>
        <begin position="185"/>
        <end position="203"/>
    </location>
</feature>
<comment type="subcellular location">
    <subcellularLocation>
        <location evidence="1">Cell membrane</location>
        <topology evidence="1">Multi-pass membrane protein</topology>
    </subcellularLocation>
</comment>
<keyword evidence="4 7" id="KW-0812">Transmembrane</keyword>
<evidence type="ECO:0000313" key="9">
    <source>
        <dbReference type="EMBL" id="MFD1365217.1"/>
    </source>
</evidence>
<feature type="domain" description="Acyltransferase 3" evidence="8">
    <location>
        <begin position="14"/>
        <end position="321"/>
    </location>
</feature>
<sequence length="402" mass="43730">MPRSIRPAVAGRRQWIDVAKGVCILLVVLWHVIMKHYLQVGWRLPVPLPGVWGTFGEQLLPLRMPVFFTISGMLAAGAVTRSWAQTRRSRITKFLYLYALWFAVHTAVLWNLPGFDTLAARSVADIAEQLTVTPTNLWYLMALAVYFTIARSTRALPAVVVLMPAFVLSAVAASGMLAAPGNRGQLYQNLLFFLAGVRLKPWIDRWAQTATLRTFGVCVAAYLVTVAVMRVAGAQRWPGVWPLISGLAVAAGVAGATQLVRLRRLSNALAGLGRNTLPIYVIHMPLLAIIDAVLRDVFSGAGPAAQLVLAAVLPVALTALLVLVCVRLHRWAPAVGGAWLFTLPQRRVPVAVHEQPTVELPVLRPGQDTLPTMQLPILRSAHDATVDLRAPGPRGSDDGGRY</sequence>
<dbReference type="PANTHER" id="PTHR40074">
    <property type="entry name" value="O-ACETYLTRANSFERASE WECH"/>
    <property type="match status" value="1"/>
</dbReference>
<accession>A0ABW4A508</accession>
<keyword evidence="6 7" id="KW-0472">Membrane</keyword>
<dbReference type="RefSeq" id="WP_317795453.1">
    <property type="nucleotide sequence ID" value="NZ_AP028461.1"/>
</dbReference>
<dbReference type="Proteomes" id="UP001597183">
    <property type="component" value="Unassembled WGS sequence"/>
</dbReference>
<evidence type="ECO:0000256" key="4">
    <source>
        <dbReference type="ARBA" id="ARBA00022692"/>
    </source>
</evidence>
<feature type="transmembrane region" description="Helical" evidence="7">
    <location>
        <begin position="62"/>
        <end position="83"/>
    </location>
</feature>
<reference evidence="10" key="1">
    <citation type="journal article" date="2019" name="Int. J. Syst. Evol. Microbiol.">
        <title>The Global Catalogue of Microorganisms (GCM) 10K type strain sequencing project: providing services to taxonomists for standard genome sequencing and annotation.</title>
        <authorList>
            <consortium name="The Broad Institute Genomics Platform"/>
            <consortium name="The Broad Institute Genome Sequencing Center for Infectious Disease"/>
            <person name="Wu L."/>
            <person name="Ma J."/>
        </authorList>
    </citation>
    <scope>NUCLEOTIDE SEQUENCE [LARGE SCALE GENOMIC DNA]</scope>
    <source>
        <strain evidence="10">CCM 7526</strain>
    </source>
</reference>
<evidence type="ECO:0000256" key="1">
    <source>
        <dbReference type="ARBA" id="ARBA00004651"/>
    </source>
</evidence>
<gene>
    <name evidence="9" type="ORF">ACFQ5G_07675</name>
</gene>
<comment type="caution">
    <text evidence="9">The sequence shown here is derived from an EMBL/GenBank/DDBJ whole genome shotgun (WGS) entry which is preliminary data.</text>
</comment>
<feature type="transmembrane region" description="Helical" evidence="7">
    <location>
        <begin position="132"/>
        <end position="149"/>
    </location>
</feature>
<name>A0ABW4A508_9ACTN</name>
<keyword evidence="3" id="KW-1003">Cell membrane</keyword>
<evidence type="ECO:0000313" key="10">
    <source>
        <dbReference type="Proteomes" id="UP001597183"/>
    </source>
</evidence>
<dbReference type="Pfam" id="PF01757">
    <property type="entry name" value="Acyl_transf_3"/>
    <property type="match status" value="1"/>
</dbReference>
<keyword evidence="5 7" id="KW-1133">Transmembrane helix</keyword>
<keyword evidence="9" id="KW-0012">Acyltransferase</keyword>
<feature type="transmembrane region" description="Helical" evidence="7">
    <location>
        <begin position="21"/>
        <end position="42"/>
    </location>
</feature>
<feature type="transmembrane region" description="Helical" evidence="7">
    <location>
        <begin position="215"/>
        <end position="233"/>
    </location>
</feature>
<feature type="transmembrane region" description="Helical" evidence="7">
    <location>
        <begin position="95"/>
        <end position="112"/>
    </location>
</feature>
<dbReference type="GO" id="GO:0016746">
    <property type="term" value="F:acyltransferase activity"/>
    <property type="evidence" value="ECO:0007669"/>
    <property type="project" value="UniProtKB-KW"/>
</dbReference>
<evidence type="ECO:0000256" key="7">
    <source>
        <dbReference type="SAM" id="Phobius"/>
    </source>
</evidence>
<feature type="transmembrane region" description="Helical" evidence="7">
    <location>
        <begin position="156"/>
        <end position="179"/>
    </location>
</feature>
<keyword evidence="9" id="KW-0808">Transferase</keyword>
<dbReference type="InterPro" id="IPR002656">
    <property type="entry name" value="Acyl_transf_3_dom"/>
</dbReference>
<feature type="transmembrane region" description="Helical" evidence="7">
    <location>
        <begin position="277"/>
        <end position="298"/>
    </location>
</feature>
<feature type="transmembrane region" description="Helical" evidence="7">
    <location>
        <begin position="239"/>
        <end position="256"/>
    </location>
</feature>
<evidence type="ECO:0000256" key="3">
    <source>
        <dbReference type="ARBA" id="ARBA00022475"/>
    </source>
</evidence>
<evidence type="ECO:0000259" key="8">
    <source>
        <dbReference type="Pfam" id="PF01757"/>
    </source>
</evidence>
<organism evidence="9 10">
    <name type="scientific">Actinoplanes sichuanensis</name>
    <dbReference type="NCBI Taxonomy" id="512349"/>
    <lineage>
        <taxon>Bacteria</taxon>
        <taxon>Bacillati</taxon>
        <taxon>Actinomycetota</taxon>
        <taxon>Actinomycetes</taxon>
        <taxon>Micromonosporales</taxon>
        <taxon>Micromonosporaceae</taxon>
        <taxon>Actinoplanes</taxon>
    </lineage>
</organism>
<evidence type="ECO:0000256" key="6">
    <source>
        <dbReference type="ARBA" id="ARBA00023136"/>
    </source>
</evidence>
<proteinExistence type="inferred from homology"/>
<keyword evidence="10" id="KW-1185">Reference proteome</keyword>
<comment type="similarity">
    <text evidence="2">Belongs to the acyltransferase 3 family.</text>
</comment>
<protein>
    <submittedName>
        <fullName evidence="9">Acyltransferase family protein</fullName>
    </submittedName>
</protein>
<dbReference type="PANTHER" id="PTHR40074:SF4">
    <property type="entry name" value="INNER MEMBRANE PROTEIN YCFT"/>
    <property type="match status" value="1"/>
</dbReference>
<evidence type="ECO:0000256" key="5">
    <source>
        <dbReference type="ARBA" id="ARBA00022989"/>
    </source>
</evidence>